<feature type="non-terminal residue" evidence="2">
    <location>
        <position position="210"/>
    </location>
</feature>
<feature type="non-terminal residue" evidence="2">
    <location>
        <position position="1"/>
    </location>
</feature>
<evidence type="ECO:0000256" key="1">
    <source>
        <dbReference type="SAM" id="MobiDB-lite"/>
    </source>
</evidence>
<feature type="compositionally biased region" description="Basic and acidic residues" evidence="1">
    <location>
        <begin position="171"/>
        <end position="185"/>
    </location>
</feature>
<organism evidence="2">
    <name type="scientific">uncultured Cytophagales bacterium</name>
    <dbReference type="NCBI Taxonomy" id="158755"/>
    <lineage>
        <taxon>Bacteria</taxon>
        <taxon>Pseudomonadati</taxon>
        <taxon>Bacteroidota</taxon>
        <taxon>Sphingobacteriia</taxon>
        <taxon>Sphingobacteriales</taxon>
        <taxon>environmental samples</taxon>
    </lineage>
</organism>
<gene>
    <name evidence="2" type="ORF">AVDCRST_MAG56-4166</name>
</gene>
<dbReference type="EMBL" id="CADCTQ010000351">
    <property type="protein sequence ID" value="CAA9286400.1"/>
    <property type="molecule type" value="Genomic_DNA"/>
</dbReference>
<feature type="compositionally biased region" description="Basic residues" evidence="1">
    <location>
        <begin position="190"/>
        <end position="199"/>
    </location>
</feature>
<feature type="region of interest" description="Disordered" evidence="1">
    <location>
        <begin position="156"/>
        <end position="210"/>
    </location>
</feature>
<dbReference type="GO" id="GO:0005524">
    <property type="term" value="F:ATP binding"/>
    <property type="evidence" value="ECO:0007669"/>
    <property type="project" value="UniProtKB-KW"/>
</dbReference>
<feature type="region of interest" description="Disordered" evidence="1">
    <location>
        <begin position="33"/>
        <end position="124"/>
    </location>
</feature>
<name>A0A6J4JSK2_9SPHI</name>
<keyword evidence="2" id="KW-0547">Nucleotide-binding</keyword>
<feature type="compositionally biased region" description="Basic residues" evidence="1">
    <location>
        <begin position="108"/>
        <end position="121"/>
    </location>
</feature>
<feature type="compositionally biased region" description="Basic residues" evidence="1">
    <location>
        <begin position="58"/>
        <end position="72"/>
    </location>
</feature>
<reference evidence="2" key="1">
    <citation type="submission" date="2020-02" db="EMBL/GenBank/DDBJ databases">
        <authorList>
            <person name="Meier V. D."/>
        </authorList>
    </citation>
    <scope>NUCLEOTIDE SEQUENCE</scope>
    <source>
        <strain evidence="2">AVDCRST_MAG56</strain>
    </source>
</reference>
<keyword evidence="2" id="KW-0067">ATP-binding</keyword>
<proteinExistence type="predicted"/>
<evidence type="ECO:0000313" key="2">
    <source>
        <dbReference type="EMBL" id="CAA9286400.1"/>
    </source>
</evidence>
<dbReference type="AlphaFoldDB" id="A0A6J4JSK2"/>
<protein>
    <submittedName>
        <fullName evidence="2">Efflux ABC transporter, ATP-binding protein</fullName>
    </submittedName>
</protein>
<feature type="compositionally biased region" description="Low complexity" evidence="1">
    <location>
        <begin position="73"/>
        <end position="84"/>
    </location>
</feature>
<accession>A0A6J4JSK2</accession>
<sequence>ADQPGKSGKEVQPRLDRAGGFLYVCAGRGVRHHRSQRQRQIHAAPAHCGPAARDGGHRGVRRSRAAVARRRGVPAPGRGRPLPGTHRRVHPYRTAAVPPAVQAPGRGPFRRRFPRNHRPARRPPQARAAFLVGHEDPGEARAGISFGRAPAAARRAHLQPGRGRNGLVRPDVADLRAGTHRDHLFEPALRVRKRARRVNHPQCPPRNKSL</sequence>